<evidence type="ECO:0000313" key="1">
    <source>
        <dbReference type="EMBL" id="OCS85427.1"/>
    </source>
</evidence>
<sequence length="79" mass="9206">MKVIIIEIDGYKGQVFLEGASYTKAQLDMMYTKAKRIATYNEALALYFCQHYAFRLVDEVSHVDFRIDTDTSLIYAPHY</sequence>
<accession>A0A1C0YE21</accession>
<keyword evidence="2" id="KW-1185">Reference proteome</keyword>
<proteinExistence type="predicted"/>
<comment type="caution">
    <text evidence="1">The sequence shown here is derived from an EMBL/GenBank/DDBJ whole genome shotgun (WGS) entry which is preliminary data.</text>
</comment>
<gene>
    <name evidence="1" type="ORF">A6M13_13395</name>
</gene>
<dbReference type="EMBL" id="MASJ01000014">
    <property type="protein sequence ID" value="OCS85427.1"/>
    <property type="molecule type" value="Genomic_DNA"/>
</dbReference>
<evidence type="ECO:0000313" key="2">
    <source>
        <dbReference type="Proteomes" id="UP000093199"/>
    </source>
</evidence>
<organism evidence="1 2">
    <name type="scientific">Caryophanon tenue</name>
    <dbReference type="NCBI Taxonomy" id="33978"/>
    <lineage>
        <taxon>Bacteria</taxon>
        <taxon>Bacillati</taxon>
        <taxon>Bacillota</taxon>
        <taxon>Bacilli</taxon>
        <taxon>Bacillales</taxon>
        <taxon>Caryophanaceae</taxon>
        <taxon>Caryophanon</taxon>
    </lineage>
</organism>
<dbReference type="RefSeq" id="WP_066544986.1">
    <property type="nucleotide sequence ID" value="NZ_MASJ01000014.1"/>
</dbReference>
<protein>
    <submittedName>
        <fullName evidence="1">Uncharacterized protein</fullName>
    </submittedName>
</protein>
<reference evidence="1 2" key="1">
    <citation type="submission" date="2016-07" db="EMBL/GenBank/DDBJ databases">
        <title>Caryophanon tenue genome sequencing.</title>
        <authorList>
            <person name="Verma A."/>
            <person name="Pal Y."/>
            <person name="Krishnamurthi S."/>
        </authorList>
    </citation>
    <scope>NUCLEOTIDE SEQUENCE [LARGE SCALE GENOMIC DNA]</scope>
    <source>
        <strain evidence="1 2">DSM 14152</strain>
    </source>
</reference>
<dbReference type="Proteomes" id="UP000093199">
    <property type="component" value="Unassembled WGS sequence"/>
</dbReference>
<dbReference type="AlphaFoldDB" id="A0A1C0YE21"/>
<name>A0A1C0YE21_9BACL</name>